<comment type="caution">
    <text evidence="2">The sequence shown here is derived from an EMBL/GenBank/DDBJ whole genome shotgun (WGS) entry which is preliminary data.</text>
</comment>
<dbReference type="EMBL" id="JARJCW010000149">
    <property type="protein sequence ID" value="KAJ7190438.1"/>
    <property type="molecule type" value="Genomic_DNA"/>
</dbReference>
<proteinExistence type="predicted"/>
<sequence>MSTVPLISQLKSLWQFVTGDSAGAKKTQEEFLDAWEHNPGKQIEDILENVPVVGNAIGLIHLAMHDEEGFWRAEEAATRTMIVMGAGALAVGTGGVASPILAGVVAGIAADVAITGVESHRHHKFDPQGYIAAFREFKTDWRSAAFDVTALVVGDGWIGKEGGIEKHPTNTTRVMRVEGNGDFLSDKRGRIPGPVMVEPLYGNNAYLYPLPQGLVEANPELLSLDPRITGLNPDNARVHLTLNDVSRSEVYYAQKLIQYRSAVERWQRMKDLGYDVDVQPTTFNLRMKSFRVLSSDPSVMRFRDTPERPIPGEHDRNRGRDCPLYRVDQSVTNESYACKHAVYAPLLEKAIPGSYEEIRIKWIEHLPTRVLRLMENNPTLYRRVRFFVVPTHMFGKEILKANVGNNITDKEWSRLTSNNVTIPLSILNDEGVDRISVEHYEPARLRQSRQVKCGRRLQGEEDHGEHMEYLVEFWNNARVWVPAVDIDVSLKREFWEARMDNAQEIAEVLESDPKSGTLRVRRPDGREEVIDQDHIFWHEEETPTPITPEELQGLMHHGHYGTNNFHEEMLCQLEYESDWACLTITDKGAVFVKDPQADAVGEYNGWRITPTELEYRVPDFGKRTIPIRILSNGAPFNMMLNRGPDAEERHDGRGSGRFDIMTLAQQTIMSSGIVYPPIQTPGLLILRLVNSVTIQIYTLDTTIEPDTTVDPSTYNTVDFEGGRKGTILRARKAGDRPFIVPFVIHGMYEQIEFTVTCEMDPYAAGVAARSTVHPASSSNISSSLADSILGDEDDDAYFGGTTKASAGPLASSASNLSSSLADAILGDDDDWGVPPPPPPASGYDDPAVDELADAIVNDDVPGGPAVIAFAQTAFVWDERIEQRTQSFTLKLRNLLLNFLT</sequence>
<dbReference type="PANTHER" id="PTHR34494:SF1">
    <property type="entry name" value="PROTEIN CBG25024"/>
    <property type="match status" value="1"/>
</dbReference>
<organism evidence="2 3">
    <name type="scientific">Mycena pura</name>
    <dbReference type="NCBI Taxonomy" id="153505"/>
    <lineage>
        <taxon>Eukaryota</taxon>
        <taxon>Fungi</taxon>
        <taxon>Dikarya</taxon>
        <taxon>Basidiomycota</taxon>
        <taxon>Agaricomycotina</taxon>
        <taxon>Agaricomycetes</taxon>
        <taxon>Agaricomycetidae</taxon>
        <taxon>Agaricales</taxon>
        <taxon>Marasmiineae</taxon>
        <taxon>Mycenaceae</taxon>
        <taxon>Mycena</taxon>
    </lineage>
</organism>
<evidence type="ECO:0000256" key="1">
    <source>
        <dbReference type="SAM" id="MobiDB-lite"/>
    </source>
</evidence>
<protein>
    <submittedName>
        <fullName evidence="2">Uncharacterized protein</fullName>
    </submittedName>
</protein>
<dbReference type="PANTHER" id="PTHR34494">
    <property type="entry name" value="PROTEIN CBG25024"/>
    <property type="match status" value="1"/>
</dbReference>
<evidence type="ECO:0000313" key="2">
    <source>
        <dbReference type="EMBL" id="KAJ7190438.1"/>
    </source>
</evidence>
<evidence type="ECO:0000313" key="3">
    <source>
        <dbReference type="Proteomes" id="UP001219525"/>
    </source>
</evidence>
<keyword evidence="3" id="KW-1185">Reference proteome</keyword>
<gene>
    <name evidence="2" type="ORF">GGX14DRAFT_407973</name>
</gene>
<dbReference type="Proteomes" id="UP001219525">
    <property type="component" value="Unassembled WGS sequence"/>
</dbReference>
<reference evidence="2" key="1">
    <citation type="submission" date="2023-03" db="EMBL/GenBank/DDBJ databases">
        <title>Massive genome expansion in bonnet fungi (Mycena s.s.) driven by repeated elements and novel gene families across ecological guilds.</title>
        <authorList>
            <consortium name="Lawrence Berkeley National Laboratory"/>
            <person name="Harder C.B."/>
            <person name="Miyauchi S."/>
            <person name="Viragh M."/>
            <person name="Kuo A."/>
            <person name="Thoen E."/>
            <person name="Andreopoulos B."/>
            <person name="Lu D."/>
            <person name="Skrede I."/>
            <person name="Drula E."/>
            <person name="Henrissat B."/>
            <person name="Morin E."/>
            <person name="Kohler A."/>
            <person name="Barry K."/>
            <person name="LaButti K."/>
            <person name="Morin E."/>
            <person name="Salamov A."/>
            <person name="Lipzen A."/>
            <person name="Mereny Z."/>
            <person name="Hegedus B."/>
            <person name="Baldrian P."/>
            <person name="Stursova M."/>
            <person name="Weitz H."/>
            <person name="Taylor A."/>
            <person name="Grigoriev I.V."/>
            <person name="Nagy L.G."/>
            <person name="Martin F."/>
            <person name="Kauserud H."/>
        </authorList>
    </citation>
    <scope>NUCLEOTIDE SEQUENCE</scope>
    <source>
        <strain evidence="2">9144</strain>
    </source>
</reference>
<dbReference type="AlphaFoldDB" id="A0AAD6UMK2"/>
<accession>A0AAD6UMK2</accession>
<name>A0AAD6UMK2_9AGAR</name>
<feature type="region of interest" description="Disordered" evidence="1">
    <location>
        <begin position="302"/>
        <end position="321"/>
    </location>
</feature>